<dbReference type="SUPFAM" id="SSF52540">
    <property type="entry name" value="P-loop containing nucleoside triphosphate hydrolases"/>
    <property type="match status" value="1"/>
</dbReference>
<feature type="repeat" description="ANK" evidence="3">
    <location>
        <begin position="1443"/>
        <end position="1481"/>
    </location>
</feature>
<dbReference type="InterPro" id="IPR027417">
    <property type="entry name" value="P-loop_NTPase"/>
</dbReference>
<dbReference type="PROSITE" id="PS50297">
    <property type="entry name" value="ANK_REP_REGION"/>
    <property type="match status" value="7"/>
</dbReference>
<dbReference type="SUPFAM" id="SSF48403">
    <property type="entry name" value="Ankyrin repeat"/>
    <property type="match status" value="3"/>
</dbReference>
<feature type="repeat" description="ANK" evidence="3">
    <location>
        <begin position="1409"/>
        <end position="1442"/>
    </location>
</feature>
<accession>A0ABR1NZA0</accession>
<dbReference type="EMBL" id="JAKNSF020000071">
    <property type="protein sequence ID" value="KAK7721431.1"/>
    <property type="molecule type" value="Genomic_DNA"/>
</dbReference>
<dbReference type="Pfam" id="PF24883">
    <property type="entry name" value="NPHP3_N"/>
    <property type="match status" value="1"/>
</dbReference>
<feature type="repeat" description="ANK" evidence="3">
    <location>
        <begin position="1050"/>
        <end position="1082"/>
    </location>
</feature>
<feature type="repeat" description="ANK" evidence="3">
    <location>
        <begin position="654"/>
        <end position="686"/>
    </location>
</feature>
<dbReference type="Pfam" id="PF12796">
    <property type="entry name" value="Ank_2"/>
    <property type="match status" value="6"/>
</dbReference>
<dbReference type="SMART" id="SM00248">
    <property type="entry name" value="ANK"/>
    <property type="match status" value="25"/>
</dbReference>
<keyword evidence="2 3" id="KW-0040">ANK repeat</keyword>
<dbReference type="Pfam" id="PF00023">
    <property type="entry name" value="Ank"/>
    <property type="match status" value="3"/>
</dbReference>
<protein>
    <recommendedName>
        <fullName evidence="8">NACHT domain-containing protein</fullName>
    </recommendedName>
</protein>
<feature type="repeat" description="ANK" evidence="3">
    <location>
        <begin position="1161"/>
        <end position="1195"/>
    </location>
</feature>
<evidence type="ECO:0000256" key="1">
    <source>
        <dbReference type="ARBA" id="ARBA00022737"/>
    </source>
</evidence>
<dbReference type="Proteomes" id="UP001430848">
    <property type="component" value="Unassembled WGS sequence"/>
</dbReference>
<feature type="repeat" description="ANK" evidence="3">
    <location>
        <begin position="622"/>
        <end position="654"/>
    </location>
</feature>
<feature type="repeat" description="ANK" evidence="3">
    <location>
        <begin position="1373"/>
        <end position="1408"/>
    </location>
</feature>
<keyword evidence="1" id="KW-0677">Repeat</keyword>
<feature type="repeat" description="ANK" evidence="3">
    <location>
        <begin position="784"/>
        <end position="816"/>
    </location>
</feature>
<name>A0ABR1NZA0_DIAER</name>
<evidence type="ECO:0000256" key="2">
    <source>
        <dbReference type="ARBA" id="ARBA00023043"/>
    </source>
</evidence>
<feature type="repeat" description="ANK" evidence="3">
    <location>
        <begin position="1266"/>
        <end position="1302"/>
    </location>
</feature>
<dbReference type="Pfam" id="PF22939">
    <property type="entry name" value="WHD_GPIID"/>
    <property type="match status" value="1"/>
</dbReference>
<evidence type="ECO:0000256" key="3">
    <source>
        <dbReference type="PROSITE-ProRule" id="PRU00023"/>
    </source>
</evidence>
<evidence type="ECO:0000259" key="4">
    <source>
        <dbReference type="Pfam" id="PF22939"/>
    </source>
</evidence>
<dbReference type="PANTHER" id="PTHR24198">
    <property type="entry name" value="ANKYRIN REPEAT AND PROTEIN KINASE DOMAIN-CONTAINING PROTEIN"/>
    <property type="match status" value="1"/>
</dbReference>
<feature type="domain" description="Nephrocystin 3-like N-terminal" evidence="5">
    <location>
        <begin position="236"/>
        <end position="396"/>
    </location>
</feature>
<dbReference type="PRINTS" id="PR01415">
    <property type="entry name" value="ANKYRIN"/>
</dbReference>
<dbReference type="PANTHER" id="PTHR24198:SF165">
    <property type="entry name" value="ANKYRIN REPEAT-CONTAINING PROTEIN-RELATED"/>
    <property type="match status" value="1"/>
</dbReference>
<feature type="repeat" description="ANK" evidence="3">
    <location>
        <begin position="745"/>
        <end position="777"/>
    </location>
</feature>
<dbReference type="InterPro" id="IPR036770">
    <property type="entry name" value="Ankyrin_rpt-contain_sf"/>
</dbReference>
<dbReference type="PROSITE" id="PS50088">
    <property type="entry name" value="ANK_REPEAT"/>
    <property type="match status" value="12"/>
</dbReference>
<organism evidence="6 7">
    <name type="scientific">Diaporthe eres</name>
    <name type="common">Phomopsis oblonga</name>
    <dbReference type="NCBI Taxonomy" id="83184"/>
    <lineage>
        <taxon>Eukaryota</taxon>
        <taxon>Fungi</taxon>
        <taxon>Dikarya</taxon>
        <taxon>Ascomycota</taxon>
        <taxon>Pezizomycotina</taxon>
        <taxon>Sordariomycetes</taxon>
        <taxon>Sordariomycetidae</taxon>
        <taxon>Diaporthales</taxon>
        <taxon>Diaporthaceae</taxon>
        <taxon>Diaporthe</taxon>
        <taxon>Diaporthe eres species complex</taxon>
    </lineage>
</organism>
<comment type="caution">
    <text evidence="6">The sequence shown here is derived from an EMBL/GenBank/DDBJ whole genome shotgun (WGS) entry which is preliminary data.</text>
</comment>
<sequence length="1622" mass="176960">MAETLGVVSGIIAVADLTYTVLGYLKSVNDAGNDIQDYNREAPHFAELLTSLAVHVAQSGGQNGDPWFESVQTLQRGPMQQYQTAVDRFKEKVAPGTGFRKKITQRITWKFVKEDVKEILAKMERLKSLIVIALQKDHFKLSEAIRSITSEIKDDTAVIRATGELHSTELATLVTEAHRQSALSSAILQNTSQIGSFRAEASSTEQAKHKAQLMEWLSDHDHIKEHQDIISRYKEGTGMWLLHDSKFKEWESGTFNTLFCVGMPGAGKTVMSAMVVRHLFQTPRISNDDIGVAFLYFRYDLRDRQSTERLLGSLIRQLVSQLVKAPDSIEQDFKRVEKGRCIPPSSEMLQHAVDCFSCVYFVIDALDEGVLQRTKDLISTIRSLRKARIKLLTTSRFLPEIQAQFENNHSIEIWGSDIDIKSYTTDRLGELPRCVQNNPPLQAEITQAIVASTRGMFLLAKLHIDSLKDKRTVKAMRSTLGMLPSGSSAYETAYDGAIKRIFDQSESDYKLAQQVLTWLVYAMRPISEIDLEAALAVELGERYLDPDNIVPVMELLSLCAGLVTLDKESKVPCVNEEESSQRLALEVHLLRNNDLMESYLRARRGWIEDHREDRELDVFKCERRTGMQYAAAKGNLEHVSALLESGLDPNETTYGTTALFEAARGHHESVVRLLIEAKADVHFQAKESAHTSLTAAIDLHFARLNPVFLPSFHGDHYPSTIDPAPTVALLLEAGADPEHLPGNFDNLTPLMRACDYGMETVVNMLCEAGADVDRRGGNDLWGTGGRVALHVAAAHGYENIVKRILQNGCDPDVADNLNRSPAICAAAGEHWTVLDLLLDTAAIDLHRETAYGDTILDLSCNSRNAPDALFKRLDFARPDVVNASGRPLIKAARARKQAAVKMLLEAGADPHLTNPEGVTALHMVARLENNDDQHTSVAIAKSLLNAKMAVDTRGRDGSTALMLAARDGHGEMVRLLGDSGANVALRDNRNWTVLTYAAAEGHADIVASLLCAGADPKTDLSFICAASSGHCNVLRILINSGVDTSTSSEDGTTALVSAVKYGRLDAARLLIENGAALNAQTADGTSPLMLSAAGGRKALTRLLLDSGANVNLTNKRGETALMVAMGTEIEKGRSAGLPEENQDVFRMLLVAGTDMNASTHDGETALLLATDLRYPRPDNVRLLLEAGADASVAHRARKISLLSYGGIGELSLLTLEALLKAGADPNEYDSNGMTALLKVSSGWDFQLDQLRVLLRYGAIPDIPNHKGQTALMLAIRDRHWVSCLTAVRELLNAGANPNYEDAAGRNALFYLALRSHKIQYSELFSALVDAGGDTSAIAKDHETLLIYSVRLGAWALMKLLLAAGTDPRDSNKKGWNAIMLASKVGGKDGEQAVKLLLDAGFDPNQRDCHGNSALRLAAISSHSPMTLRMLLSAGMDPHERDANGLTLLMLVASNNNGKQAIASEMVSVLIEAGVDVDLHDNLGNTALMYAAKHNGPVGPLLKAGANPNVANTLGQTALMNCFSRNNVCVKETLRPLTDAGADINMVDNEGRSVLILSASVKPGFCNNIEAVKQILKSPSVSIDHTDNYGNTALMCAERIGNNRTAHLIKEEIKRRKISVRTY</sequence>
<feature type="repeat" description="ANK" evidence="3">
    <location>
        <begin position="1083"/>
        <end position="1115"/>
    </location>
</feature>
<evidence type="ECO:0000313" key="7">
    <source>
        <dbReference type="Proteomes" id="UP001430848"/>
    </source>
</evidence>
<feature type="domain" description="GPI inositol-deacylase winged helix" evidence="4">
    <location>
        <begin position="509"/>
        <end position="575"/>
    </location>
</feature>
<gene>
    <name evidence="6" type="ORF">SLS63_009545</name>
</gene>
<dbReference type="InterPro" id="IPR056884">
    <property type="entry name" value="NPHP3-like_N"/>
</dbReference>
<dbReference type="InterPro" id="IPR002110">
    <property type="entry name" value="Ankyrin_rpt"/>
</dbReference>
<proteinExistence type="predicted"/>
<reference evidence="6 7" key="1">
    <citation type="submission" date="2024-02" db="EMBL/GenBank/DDBJ databases">
        <title>De novo assembly and annotation of 12 fungi associated with fruit tree decline syndrome in Ontario, Canada.</title>
        <authorList>
            <person name="Sulman M."/>
            <person name="Ellouze W."/>
            <person name="Ilyukhin E."/>
        </authorList>
    </citation>
    <scope>NUCLEOTIDE SEQUENCE [LARGE SCALE GENOMIC DNA]</scope>
    <source>
        <strain evidence="6 7">M169</strain>
    </source>
</reference>
<evidence type="ECO:0000259" key="5">
    <source>
        <dbReference type="Pfam" id="PF24883"/>
    </source>
</evidence>
<keyword evidence="7" id="KW-1185">Reference proteome</keyword>
<dbReference type="Gene3D" id="1.25.40.20">
    <property type="entry name" value="Ankyrin repeat-containing domain"/>
    <property type="match status" value="10"/>
</dbReference>
<evidence type="ECO:0008006" key="8">
    <source>
        <dbReference type="Google" id="ProtNLM"/>
    </source>
</evidence>
<evidence type="ECO:0000313" key="6">
    <source>
        <dbReference type="EMBL" id="KAK7721431.1"/>
    </source>
</evidence>
<feature type="repeat" description="ANK" evidence="3">
    <location>
        <begin position="956"/>
        <end position="988"/>
    </location>
</feature>
<dbReference type="InterPro" id="IPR054471">
    <property type="entry name" value="GPIID_WHD"/>
</dbReference>
<dbReference type="Gene3D" id="3.40.50.300">
    <property type="entry name" value="P-loop containing nucleotide triphosphate hydrolases"/>
    <property type="match status" value="1"/>
</dbReference>